<reference evidence="3 4" key="1">
    <citation type="journal article" date="2021" name="Sci. Rep.">
        <title>The genome of the diatom Chaetoceros tenuissimus carries an ancient integrated fragment of an extant virus.</title>
        <authorList>
            <person name="Hongo Y."/>
            <person name="Kimura K."/>
            <person name="Takaki Y."/>
            <person name="Yoshida Y."/>
            <person name="Baba S."/>
            <person name="Kobayashi G."/>
            <person name="Nagasaki K."/>
            <person name="Hano T."/>
            <person name="Tomaru Y."/>
        </authorList>
    </citation>
    <scope>NUCLEOTIDE SEQUENCE [LARGE SCALE GENOMIC DNA]</scope>
    <source>
        <strain evidence="3 4">NIES-3715</strain>
    </source>
</reference>
<feature type="region of interest" description="Disordered" evidence="1">
    <location>
        <begin position="350"/>
        <end position="406"/>
    </location>
</feature>
<comment type="caution">
    <text evidence="3">The sequence shown here is derived from an EMBL/GenBank/DDBJ whole genome shotgun (WGS) entry which is preliminary data.</text>
</comment>
<keyword evidence="4" id="KW-1185">Reference proteome</keyword>
<feature type="compositionally biased region" description="Low complexity" evidence="1">
    <location>
        <begin position="356"/>
        <end position="375"/>
    </location>
</feature>
<feature type="transmembrane region" description="Helical" evidence="2">
    <location>
        <begin position="160"/>
        <end position="185"/>
    </location>
</feature>
<name>A0AAD3CKE3_9STRA</name>
<feature type="transmembrane region" description="Helical" evidence="2">
    <location>
        <begin position="133"/>
        <end position="153"/>
    </location>
</feature>
<evidence type="ECO:0000256" key="2">
    <source>
        <dbReference type="SAM" id="Phobius"/>
    </source>
</evidence>
<evidence type="ECO:0000313" key="3">
    <source>
        <dbReference type="EMBL" id="GFH46379.1"/>
    </source>
</evidence>
<feature type="compositionally biased region" description="Polar residues" evidence="1">
    <location>
        <begin position="393"/>
        <end position="403"/>
    </location>
</feature>
<keyword evidence="2" id="KW-1133">Transmembrane helix</keyword>
<dbReference type="Proteomes" id="UP001054902">
    <property type="component" value="Unassembled WGS sequence"/>
</dbReference>
<sequence>MPKRDPPTRKLVESRVPSGMTEAWKVWRHCMCRNGFYPLIVAPFVTAAFLLDAYSSTGCSFINLEVGIEPVNIAWNQTDISLGLFHFEHDNAPIPTKSDSMLMHLVHPECQPYDALFQEYFITGDKTWKMTQILGLVSGCAGCIATVLIWLMIITPLPACFFWSGFLLPSVLVELLAGGAKFIFFDTQICQDKLWVSSEADTPSTQAESCSLSQDSYIAIAACAVGFCNLLLICLKAPQRRELDNDYSHNYLDVFDDMDHLRADTMEDSVAMSFDKKNDVEIGRSRSNSSTYDMEAIVSRQMNESPTHIKKRGKKRNAKNYVDIETEQMRMVECSMEYNQKQHMQMIMDDESDSGSYVSRPKSVKSSKSYKSSKSNDFQKAKAMEEQKPPTHYESQYPTSATKSKYAPSDEMNAFSFRSPLKAFKDNFSPVGSNKKMTNMRDKKTYDEDKIMKCVADLEKSFSEE</sequence>
<dbReference type="EMBL" id="BLLK01000022">
    <property type="protein sequence ID" value="GFH46379.1"/>
    <property type="molecule type" value="Genomic_DNA"/>
</dbReference>
<accession>A0AAD3CKE3</accession>
<feature type="transmembrane region" description="Helical" evidence="2">
    <location>
        <begin position="217"/>
        <end position="235"/>
    </location>
</feature>
<evidence type="ECO:0000313" key="4">
    <source>
        <dbReference type="Proteomes" id="UP001054902"/>
    </source>
</evidence>
<feature type="compositionally biased region" description="Basic and acidic residues" evidence="1">
    <location>
        <begin position="377"/>
        <end position="391"/>
    </location>
</feature>
<gene>
    <name evidence="3" type="ORF">CTEN210_02853</name>
</gene>
<keyword evidence="2" id="KW-0812">Transmembrane</keyword>
<dbReference type="AlphaFoldDB" id="A0AAD3CKE3"/>
<organism evidence="3 4">
    <name type="scientific">Chaetoceros tenuissimus</name>
    <dbReference type="NCBI Taxonomy" id="426638"/>
    <lineage>
        <taxon>Eukaryota</taxon>
        <taxon>Sar</taxon>
        <taxon>Stramenopiles</taxon>
        <taxon>Ochrophyta</taxon>
        <taxon>Bacillariophyta</taxon>
        <taxon>Coscinodiscophyceae</taxon>
        <taxon>Chaetocerotophycidae</taxon>
        <taxon>Chaetocerotales</taxon>
        <taxon>Chaetocerotaceae</taxon>
        <taxon>Chaetoceros</taxon>
    </lineage>
</organism>
<protein>
    <submittedName>
        <fullName evidence="3">Uncharacterized protein</fullName>
    </submittedName>
</protein>
<proteinExistence type="predicted"/>
<feature type="transmembrane region" description="Helical" evidence="2">
    <location>
        <begin position="35"/>
        <end position="54"/>
    </location>
</feature>
<evidence type="ECO:0000256" key="1">
    <source>
        <dbReference type="SAM" id="MobiDB-lite"/>
    </source>
</evidence>
<keyword evidence="2" id="KW-0472">Membrane</keyword>